<name>A0A1C7P6U5_9HYPH</name>
<organism evidence="11 12">
    <name type="scientific">Pararhizobium polonicum</name>
    <dbReference type="NCBI Taxonomy" id="1612624"/>
    <lineage>
        <taxon>Bacteria</taxon>
        <taxon>Pseudomonadati</taxon>
        <taxon>Pseudomonadota</taxon>
        <taxon>Alphaproteobacteria</taxon>
        <taxon>Hyphomicrobiales</taxon>
        <taxon>Rhizobiaceae</taxon>
        <taxon>Rhizobium/Agrobacterium group</taxon>
        <taxon>Pararhizobium</taxon>
    </lineage>
</organism>
<evidence type="ECO:0000256" key="7">
    <source>
        <dbReference type="ARBA" id="ARBA00023114"/>
    </source>
</evidence>
<dbReference type="GO" id="GO:0015288">
    <property type="term" value="F:porin activity"/>
    <property type="evidence" value="ECO:0007669"/>
    <property type="project" value="UniProtKB-KW"/>
</dbReference>
<evidence type="ECO:0000256" key="1">
    <source>
        <dbReference type="ARBA" id="ARBA00009521"/>
    </source>
</evidence>
<evidence type="ECO:0000256" key="8">
    <source>
        <dbReference type="ARBA" id="ARBA00023136"/>
    </source>
</evidence>
<dbReference type="STRING" id="1612624.ADU59_04510"/>
<dbReference type="AlphaFoldDB" id="A0A1C7P6U5"/>
<comment type="function">
    <text evidence="10">Forms passive diffusion pores that allow small molecular weight hydrophilic materials across the outer membrane.</text>
</comment>
<keyword evidence="9 10" id="KW-0998">Cell outer membrane</keyword>
<evidence type="ECO:0000256" key="10">
    <source>
        <dbReference type="RuleBase" id="RU364005"/>
    </source>
</evidence>
<dbReference type="EMBL" id="LGLV01000004">
    <property type="protein sequence ID" value="OBZ96969.1"/>
    <property type="molecule type" value="Genomic_DNA"/>
</dbReference>
<protein>
    <recommendedName>
        <fullName evidence="10">Porin</fullName>
    </recommendedName>
</protein>
<sequence>MTIKIFLLGSTAALMTVTGARAADAIVAADPEPLEYVRVCDAFGKGYFYIPGTETCLKISGYVRFDSNYGESPYTGESNGWDAFTRGTIMFDARSDTEYGTLRSFIELRSDANNVTDTNTYLNAAYIEIAGFRAGYADSRYDTWLNSAGNIINDDVIDYTGDRTSQVSYVYGGDTGFAALIGLEEGAGSYETGFTAVPEVSYRGNDFPHVIGGVRYVGDWGEIAAIGGYDTRADAFGGKVRLDVKLNDKVSVFVMGGYQSDWDNDKGPGGSRERNYYGPWDGDWAVWGGFAAQMTEKASLNVQAAYEEDGTFAGALNVDYTVVDGLTVQPEINYTDFSGVRGKGSAIGGTIRLQRNF</sequence>
<reference evidence="11 12" key="1">
    <citation type="journal article" date="2016" name="Syst. Appl. Microbiol.">
        <title>Pararhizobium polonicum sp. nov. isolated from tumors on stone fruit rootstocks.</title>
        <authorList>
            <person name="Pulawska J."/>
            <person name="Kuzmanovic N."/>
            <person name="Willems A."/>
            <person name="Pothier J.F."/>
        </authorList>
    </citation>
    <scope>NUCLEOTIDE SEQUENCE [LARGE SCALE GENOMIC DNA]</scope>
    <source>
        <strain evidence="11 12">F5.1</strain>
    </source>
</reference>
<dbReference type="InterPro" id="IPR003684">
    <property type="entry name" value="Porin_alphabac"/>
</dbReference>
<dbReference type="GO" id="GO:0006811">
    <property type="term" value="P:monoatomic ion transport"/>
    <property type="evidence" value="ECO:0007669"/>
    <property type="project" value="UniProtKB-KW"/>
</dbReference>
<dbReference type="GO" id="GO:0009279">
    <property type="term" value="C:cell outer membrane"/>
    <property type="evidence" value="ECO:0007669"/>
    <property type="project" value="UniProtKB-SubCell"/>
</dbReference>
<dbReference type="SUPFAM" id="SSF56935">
    <property type="entry name" value="Porins"/>
    <property type="match status" value="1"/>
</dbReference>
<dbReference type="RefSeq" id="WP_068952038.1">
    <property type="nucleotide sequence ID" value="NZ_LGLV01000004.1"/>
</dbReference>
<keyword evidence="4 10" id="KW-0812">Transmembrane</keyword>
<keyword evidence="12" id="KW-1185">Reference proteome</keyword>
<dbReference type="OrthoDB" id="7801681at2"/>
<keyword evidence="5 10" id="KW-0732">Signal</keyword>
<evidence type="ECO:0000313" key="12">
    <source>
        <dbReference type="Proteomes" id="UP000093111"/>
    </source>
</evidence>
<gene>
    <name evidence="11" type="ORF">ADU59_04510</name>
</gene>
<comment type="caution">
    <text evidence="11">The sequence shown here is derived from an EMBL/GenBank/DDBJ whole genome shotgun (WGS) entry which is preliminary data.</text>
</comment>
<dbReference type="PATRIC" id="fig|1612624.7.peg.945"/>
<keyword evidence="7 10" id="KW-0626">Porin</keyword>
<comment type="similarity">
    <text evidence="1 10">Belongs to the alphaproteobacteria porin family.</text>
</comment>
<dbReference type="Proteomes" id="UP000093111">
    <property type="component" value="Unassembled WGS sequence"/>
</dbReference>
<feature type="chain" id="PRO_5009362417" description="Porin" evidence="10">
    <location>
        <begin position="23"/>
        <end position="357"/>
    </location>
</feature>
<proteinExistence type="inferred from homology"/>
<evidence type="ECO:0000256" key="6">
    <source>
        <dbReference type="ARBA" id="ARBA00023065"/>
    </source>
</evidence>
<evidence type="ECO:0000256" key="5">
    <source>
        <dbReference type="ARBA" id="ARBA00022729"/>
    </source>
</evidence>
<evidence type="ECO:0000313" key="11">
    <source>
        <dbReference type="EMBL" id="OBZ96969.1"/>
    </source>
</evidence>
<comment type="subcellular location">
    <subcellularLocation>
        <location evidence="10">Cell outer membrane</location>
        <topology evidence="10">Multi-pass membrane protein</topology>
    </subcellularLocation>
</comment>
<feature type="signal peptide" evidence="10">
    <location>
        <begin position="1"/>
        <end position="22"/>
    </location>
</feature>
<dbReference type="Pfam" id="PF02530">
    <property type="entry name" value="Porin_2"/>
    <property type="match status" value="1"/>
</dbReference>
<comment type="domain">
    <text evidence="10">Consists of 16-stranded beta-barrel sheets, with large surface-exposed loops, that form a transmembrane pore at the center of each barrel. The pore is partially ocluded by a peptide loop that folds into the pore lumen.</text>
</comment>
<accession>A0A1C7P6U5</accession>
<evidence type="ECO:0000256" key="9">
    <source>
        <dbReference type="ARBA" id="ARBA00023237"/>
    </source>
</evidence>
<dbReference type="GO" id="GO:0046930">
    <property type="term" value="C:pore complex"/>
    <property type="evidence" value="ECO:0007669"/>
    <property type="project" value="UniProtKB-KW"/>
</dbReference>
<evidence type="ECO:0000256" key="4">
    <source>
        <dbReference type="ARBA" id="ARBA00022692"/>
    </source>
</evidence>
<evidence type="ECO:0000256" key="3">
    <source>
        <dbReference type="ARBA" id="ARBA00022452"/>
    </source>
</evidence>
<keyword evidence="3 10" id="KW-1134">Transmembrane beta strand</keyword>
<keyword evidence="8 10" id="KW-0472">Membrane</keyword>
<evidence type="ECO:0000256" key="2">
    <source>
        <dbReference type="ARBA" id="ARBA00022448"/>
    </source>
</evidence>
<keyword evidence="6 10" id="KW-0406">Ion transport</keyword>
<keyword evidence="2 10" id="KW-0813">Transport</keyword>